<dbReference type="Proteomes" id="UP000008142">
    <property type="component" value="Unassembled WGS sequence"/>
</dbReference>
<dbReference type="OrthoDB" id="10388000at2759"/>
<dbReference type="EMBL" id="DS990637">
    <property type="protein sequence ID" value="EGC43975.1"/>
    <property type="molecule type" value="Genomic_DNA"/>
</dbReference>
<name>F0UC29_AJEC8</name>
<organism evidence="3">
    <name type="scientific">Ajellomyces capsulatus (strain H88)</name>
    <name type="common">Darling's disease fungus</name>
    <name type="synonym">Histoplasma capsulatum</name>
    <dbReference type="NCBI Taxonomy" id="544711"/>
    <lineage>
        <taxon>Eukaryota</taxon>
        <taxon>Fungi</taxon>
        <taxon>Dikarya</taxon>
        <taxon>Ascomycota</taxon>
        <taxon>Pezizomycotina</taxon>
        <taxon>Eurotiomycetes</taxon>
        <taxon>Eurotiomycetidae</taxon>
        <taxon>Onygenales</taxon>
        <taxon>Ajellomycetaceae</taxon>
        <taxon>Histoplasma</taxon>
    </lineage>
</organism>
<evidence type="ECO:0000256" key="1">
    <source>
        <dbReference type="SAM" id="MobiDB-lite"/>
    </source>
</evidence>
<dbReference type="AlphaFoldDB" id="F0UC29"/>
<evidence type="ECO:0000313" key="3">
    <source>
        <dbReference type="Proteomes" id="UP000008142"/>
    </source>
</evidence>
<proteinExistence type="predicted"/>
<gene>
    <name evidence="2" type="ORF">HCEG_03190</name>
</gene>
<dbReference type="HOGENOM" id="CLU_1414790_0_0_1"/>
<reference evidence="3" key="1">
    <citation type="submission" date="2008-07" db="EMBL/GenBank/DDBJ databases">
        <title>Annotation of Ajellomyces capsulatus strain H88.</title>
        <authorList>
            <person name="Champion M."/>
            <person name="Cuomo C."/>
            <person name="Ma L.-J."/>
            <person name="Henn M.R."/>
            <person name="Sil A."/>
            <person name="Goldman B."/>
            <person name="Young S.K."/>
            <person name="Kodira C.D."/>
            <person name="Zeng Q."/>
            <person name="Koehrsen M."/>
            <person name="Alvarado L."/>
            <person name="Berlin A."/>
            <person name="Borenstein D."/>
            <person name="Chen Z."/>
            <person name="Engels R."/>
            <person name="Freedman E."/>
            <person name="Gellesch M."/>
            <person name="Goldberg J."/>
            <person name="Griggs A."/>
            <person name="Gujja S."/>
            <person name="Heiman D."/>
            <person name="Hepburn T."/>
            <person name="Howarth C."/>
            <person name="Jen D."/>
            <person name="Larson L."/>
            <person name="Lewis B."/>
            <person name="Mehta T."/>
            <person name="Park D."/>
            <person name="Pearson M."/>
            <person name="Roberts A."/>
            <person name="Saif S."/>
            <person name="Shea T."/>
            <person name="Shenoy N."/>
            <person name="Sisk P."/>
            <person name="Stolte C."/>
            <person name="Sykes S."/>
            <person name="Walk T."/>
            <person name="White J."/>
            <person name="Yandava C."/>
            <person name="Klein B."/>
            <person name="McEwen J.G."/>
            <person name="Puccia R."/>
            <person name="Goldman G.H."/>
            <person name="Felipe M.S."/>
            <person name="Nino-Vega G."/>
            <person name="San-Blas G."/>
            <person name="Taylor J."/>
            <person name="Mendoza L."/>
            <person name="Galagan J."/>
            <person name="Nusbaum C."/>
            <person name="Birren B."/>
        </authorList>
    </citation>
    <scope>NUCLEOTIDE SEQUENCE [LARGE SCALE GENOMIC DNA]</scope>
    <source>
        <strain evidence="3">H88</strain>
    </source>
</reference>
<protein>
    <submittedName>
        <fullName evidence="2">Predicted protein</fullName>
    </submittedName>
</protein>
<feature type="region of interest" description="Disordered" evidence="1">
    <location>
        <begin position="55"/>
        <end position="78"/>
    </location>
</feature>
<accession>F0UC29</accession>
<sequence length="192" mass="21254">MSNPSGIKTQFRAWEDSRVTFVKSQGTPKTIKHPSCAPAFRPAVFNNGALRCQRDAPSRADVRSPPPSRVGKPQSLGESCSWESWRRIHPEMASAPMGSLAEDACSRRTIQPEPASQWVRQERLHSLVCFSAVQAALKNMASPEPPLGPGAAEDARYRGIRLFLRNFVKNFVSSSGSKVRVPLHTSQAWSIW</sequence>
<evidence type="ECO:0000313" key="2">
    <source>
        <dbReference type="EMBL" id="EGC43975.1"/>
    </source>
</evidence>